<feature type="compositionally biased region" description="Low complexity" evidence="9">
    <location>
        <begin position="817"/>
        <end position="832"/>
    </location>
</feature>
<dbReference type="PANTHER" id="PTHR31983">
    <property type="entry name" value="ENDO-1,3(4)-BETA-GLUCANASE 1"/>
    <property type="match status" value="1"/>
</dbReference>
<evidence type="ECO:0000256" key="9">
    <source>
        <dbReference type="SAM" id="MobiDB-lite"/>
    </source>
</evidence>
<comment type="catalytic activity">
    <reaction evidence="1">
        <text>Hydrolysis of (1-&gt;3)-beta-D-glucosidic linkages in (1-&gt;3)-beta-D-glucans.</text>
        <dbReference type="EC" id="3.2.1.39"/>
    </reaction>
</comment>
<dbReference type="PANTHER" id="PTHR31983:SF0">
    <property type="entry name" value="GLUCAN ENDO-1,3-BETA-D-GLUCOSIDASE 2"/>
    <property type="match status" value="1"/>
</dbReference>
<dbReference type="GO" id="GO:0042973">
    <property type="term" value="F:glucan endo-1,3-beta-D-glucosidase activity"/>
    <property type="evidence" value="ECO:0007669"/>
    <property type="project" value="UniProtKB-EC"/>
</dbReference>
<feature type="compositionally biased region" description="Polar residues" evidence="9">
    <location>
        <begin position="762"/>
        <end position="775"/>
    </location>
</feature>
<evidence type="ECO:0000259" key="11">
    <source>
        <dbReference type="Pfam" id="PF03639"/>
    </source>
</evidence>
<comment type="similarity">
    <text evidence="2">Belongs to the glycosyl hydrolase 81 family.</text>
</comment>
<dbReference type="Proteomes" id="UP000041254">
    <property type="component" value="Unassembled WGS sequence"/>
</dbReference>
<dbReference type="PhylomeDB" id="A0A0G4GZG9"/>
<evidence type="ECO:0000256" key="5">
    <source>
        <dbReference type="ARBA" id="ARBA00023277"/>
    </source>
</evidence>
<reference evidence="13 14" key="1">
    <citation type="submission" date="2014-11" db="EMBL/GenBank/DDBJ databases">
        <authorList>
            <person name="Zhu J."/>
            <person name="Qi W."/>
            <person name="Song R."/>
        </authorList>
    </citation>
    <scope>NUCLEOTIDE SEQUENCE [LARGE SCALE GENOMIC DNA]</scope>
</reference>
<dbReference type="GO" id="GO:0071555">
    <property type="term" value="P:cell wall organization"/>
    <property type="evidence" value="ECO:0007669"/>
    <property type="project" value="UniProtKB-KW"/>
</dbReference>
<keyword evidence="10" id="KW-0812">Transmembrane</keyword>
<dbReference type="GO" id="GO:0052861">
    <property type="term" value="F:endo-1,3(4)-beta-glucanase activity"/>
    <property type="evidence" value="ECO:0007669"/>
    <property type="project" value="InterPro"/>
</dbReference>
<evidence type="ECO:0000256" key="2">
    <source>
        <dbReference type="ARBA" id="ARBA00010730"/>
    </source>
</evidence>
<dbReference type="OMA" id="HYPGWTS"/>
<accession>A0A0G4GZG9</accession>
<feature type="domain" description="Glycosyl hydrolase family 81 N-terminal" evidence="11">
    <location>
        <begin position="60"/>
        <end position="353"/>
    </location>
</feature>
<dbReference type="OrthoDB" id="4473401at2759"/>
<keyword evidence="8" id="KW-0624">Polysaccharide degradation</keyword>
<feature type="compositionally biased region" description="Polar residues" evidence="9">
    <location>
        <begin position="791"/>
        <end position="812"/>
    </location>
</feature>
<evidence type="ECO:0000256" key="4">
    <source>
        <dbReference type="ARBA" id="ARBA00022801"/>
    </source>
</evidence>
<keyword evidence="6" id="KW-0326">Glycosidase</keyword>
<feature type="region of interest" description="Disordered" evidence="9">
    <location>
        <begin position="739"/>
        <end position="832"/>
    </location>
</feature>
<dbReference type="InterPro" id="IPR005200">
    <property type="entry name" value="Endo-beta-glucanase"/>
</dbReference>
<dbReference type="Pfam" id="PF03639">
    <property type="entry name" value="Glyco_hydro_81"/>
    <property type="match status" value="1"/>
</dbReference>
<feature type="region of interest" description="Disordered" evidence="9">
    <location>
        <begin position="1"/>
        <end position="29"/>
    </location>
</feature>
<dbReference type="Pfam" id="PF17652">
    <property type="entry name" value="Glyco_hydro81C"/>
    <property type="match status" value="1"/>
</dbReference>
<dbReference type="GO" id="GO:0000272">
    <property type="term" value="P:polysaccharide catabolic process"/>
    <property type="evidence" value="ECO:0007669"/>
    <property type="project" value="UniProtKB-KW"/>
</dbReference>
<feature type="domain" description="Glycosyl hydrolase family 81 C-terminal" evidence="12">
    <location>
        <begin position="370"/>
        <end position="723"/>
    </location>
</feature>
<dbReference type="VEuPathDB" id="CryptoDB:Vbra_10488"/>
<evidence type="ECO:0000256" key="10">
    <source>
        <dbReference type="SAM" id="Phobius"/>
    </source>
</evidence>
<feature type="compositionally biased region" description="Low complexity" evidence="9">
    <location>
        <begin position="744"/>
        <end position="761"/>
    </location>
</feature>
<dbReference type="EMBL" id="CDMY01000887">
    <property type="protein sequence ID" value="CEM36399.1"/>
    <property type="molecule type" value="Genomic_DNA"/>
</dbReference>
<keyword evidence="7" id="KW-0961">Cell wall biogenesis/degradation</keyword>
<proteinExistence type="inferred from homology"/>
<dbReference type="Gene3D" id="2.70.98.30">
    <property type="entry name" value="Golgi alpha-mannosidase II, domain 4"/>
    <property type="match status" value="1"/>
</dbReference>
<dbReference type="PROSITE" id="PS52008">
    <property type="entry name" value="GH81"/>
    <property type="match status" value="1"/>
</dbReference>
<keyword evidence="4" id="KW-0378">Hydrolase</keyword>
<protein>
    <recommendedName>
        <fullName evidence="3">glucan endo-1,3-beta-D-glucosidase</fullName>
        <ecNumber evidence="3">3.2.1.39</ecNumber>
    </recommendedName>
</protein>
<feature type="transmembrane region" description="Helical" evidence="10">
    <location>
        <begin position="937"/>
        <end position="960"/>
    </location>
</feature>
<evidence type="ECO:0000256" key="3">
    <source>
        <dbReference type="ARBA" id="ARBA00012780"/>
    </source>
</evidence>
<dbReference type="Gene3D" id="1.10.287.1170">
    <property type="entry name" value="glycoside hydrolase family 81 endo-[beta] glucanase"/>
    <property type="match status" value="1"/>
</dbReference>
<evidence type="ECO:0000313" key="13">
    <source>
        <dbReference type="EMBL" id="CEM36399.1"/>
    </source>
</evidence>
<keyword evidence="10" id="KW-0472">Membrane</keyword>
<sequence length="987" mass="108738">MCDSAEDCALPDGQRRKLQGGSLLQPISVDEPPTSLFPRFTRVTEGEGFYQPPFNTTLLPPIPTNKFWTPLLFSQAPVYALPFAVTLEEDADTDSWLVKVKRPTGKTLGAGRFEGQPGMDDRIQYYLNDFATRDMTLGTVDQLVNYSVTSETLLGAKVQLTDGFRTHMEVPLVQGMAYVTAKYTNTIPRIATQHAILNVNQTGNVAQIELNNGQEWRAYILANDGTPDFGFQFEQDLLANGRRRLRAAQPFTGVIRLALITSPEERQIFDAHAGVWPTGGDIKVSAASNGEEYSFEWQVEGRSGMQLLHLCLPHHLETFTNSVQTTTITATSQTKGLMKGVVGNTWTFREGPLEDLPFMFPSDTILPPRMEEIRAILTQEIDAFNVDTETQKGSWYFSGKGMQKLSYLCLVANELMGSSQLLTTCVNKLKQAFTCIIDRTCSSPTPPQLVYDLSWGGIVSEAGRATAADNANQPILMLLQDFGNPAYNDHHYHFGYYIVAAAALASLDPSWLDAGNNKVFVQTMLRDVVNPSRADTWFPMFRALDWYSGHSWSRGILYSIDGKDQESVSEEVNFYFAMHVWGRVTGNTEMQSLGRLILNVISRAHKNYFLLRDGNQNHPEQSIPNKNKVDYATWFGDNTEYIHGIQMLPVTPALLLSRSEQFCREEWESVLQYIPLMAPAETLSQTNSWKSLLLTGNLALVDQDSAYDQYAAPSMALNDGITRAYGLYWIASYRPLPTQPPVVPTTASPDTPKTTDVPVTTADLSDTTDTITPQPASGLPPVLPTTEAPISGSTAPSSETTAGPTQPVETQAPTVPPMGTTQPPPEEGTTVPVSTPDLTPIDPQQDQISAFQDMCSQRGGTYSPAYHICCDAVCPSCSDESCPAAYDSAHDTRVYACCPKSIRHFGTKCTSSSSAPCILSAMLLSGSQKESGVAEPWMWATPLTFVLVMIAGAVALWLGLCYRNRQRVAQEEARRSAYKKESGADNR</sequence>
<evidence type="ECO:0000256" key="8">
    <source>
        <dbReference type="ARBA" id="ARBA00023326"/>
    </source>
</evidence>
<dbReference type="AlphaFoldDB" id="A0A0G4GZG9"/>
<dbReference type="Gene3D" id="1.20.5.420">
    <property type="entry name" value="Immunoglobulin FC, subunit C"/>
    <property type="match status" value="1"/>
</dbReference>
<dbReference type="EC" id="3.2.1.39" evidence="3"/>
<evidence type="ECO:0000259" key="12">
    <source>
        <dbReference type="Pfam" id="PF17652"/>
    </source>
</evidence>
<name>A0A0G4GZG9_VITBC</name>
<evidence type="ECO:0000256" key="6">
    <source>
        <dbReference type="ARBA" id="ARBA00023295"/>
    </source>
</evidence>
<organism evidence="13 14">
    <name type="scientific">Vitrella brassicaformis (strain CCMP3155)</name>
    <dbReference type="NCBI Taxonomy" id="1169540"/>
    <lineage>
        <taxon>Eukaryota</taxon>
        <taxon>Sar</taxon>
        <taxon>Alveolata</taxon>
        <taxon>Colpodellida</taxon>
        <taxon>Vitrellaceae</taxon>
        <taxon>Vitrella</taxon>
    </lineage>
</organism>
<dbReference type="InParanoid" id="A0A0G4GZG9"/>
<dbReference type="InterPro" id="IPR040720">
    <property type="entry name" value="GH81_C"/>
</dbReference>
<evidence type="ECO:0000313" key="14">
    <source>
        <dbReference type="Proteomes" id="UP000041254"/>
    </source>
</evidence>
<gene>
    <name evidence="13" type="ORF">Vbra_10488</name>
</gene>
<keyword evidence="5" id="KW-0119">Carbohydrate metabolism</keyword>
<evidence type="ECO:0000256" key="1">
    <source>
        <dbReference type="ARBA" id="ARBA00000382"/>
    </source>
</evidence>
<dbReference type="InterPro" id="IPR040451">
    <property type="entry name" value="GH81_N"/>
</dbReference>
<evidence type="ECO:0000256" key="7">
    <source>
        <dbReference type="ARBA" id="ARBA00023316"/>
    </source>
</evidence>
<keyword evidence="14" id="KW-1185">Reference proteome</keyword>
<keyword evidence="10" id="KW-1133">Transmembrane helix</keyword>